<protein>
    <submittedName>
        <fullName evidence="2">ASCH domain-containing protein</fullName>
    </submittedName>
</protein>
<sequence>MTPKQSEFLEQYLSTLSQAERAAVPAVIAEHFCADEYHANECARLIDQGIKTATCSLKEGYVVDDEPLPQIGRLSVVLNWNQEPVCIVKVTSVAICAFDKVTPEFAFMEGEGDRSYPSWRTSHINFFQRYASQLGLTFTTDDDLVLETFEKVYPVGV</sequence>
<dbReference type="PANTHER" id="PTHR39203">
    <property type="entry name" value="CYTOPLASMIC PROTEIN-RELATED"/>
    <property type="match status" value="1"/>
</dbReference>
<evidence type="ECO:0000259" key="1">
    <source>
        <dbReference type="SMART" id="SM01022"/>
    </source>
</evidence>
<dbReference type="Pfam" id="PF04266">
    <property type="entry name" value="ASCH"/>
    <property type="match status" value="1"/>
</dbReference>
<comment type="caution">
    <text evidence="2">The sequence shown here is derived from an EMBL/GenBank/DDBJ whole genome shotgun (WGS) entry which is preliminary data.</text>
</comment>
<dbReference type="EMBL" id="JAKRRY010000001">
    <property type="protein sequence ID" value="MCW8344545.1"/>
    <property type="molecule type" value="Genomic_DNA"/>
</dbReference>
<dbReference type="InterPro" id="IPR007374">
    <property type="entry name" value="ASCH_domain"/>
</dbReference>
<dbReference type="AlphaFoldDB" id="A0A9X3CJU2"/>
<dbReference type="Gene3D" id="3.10.400.10">
    <property type="entry name" value="Sulfate adenylyltransferase"/>
    <property type="match status" value="1"/>
</dbReference>
<proteinExistence type="predicted"/>
<dbReference type="RefSeq" id="WP_265672966.1">
    <property type="nucleotide sequence ID" value="NZ_JAKRRY010000001.1"/>
</dbReference>
<organism evidence="2 3">
    <name type="scientific">Vibrio qingdaonensis</name>
    <dbReference type="NCBI Taxonomy" id="2829491"/>
    <lineage>
        <taxon>Bacteria</taxon>
        <taxon>Pseudomonadati</taxon>
        <taxon>Pseudomonadota</taxon>
        <taxon>Gammaproteobacteria</taxon>
        <taxon>Vibrionales</taxon>
        <taxon>Vibrionaceae</taxon>
        <taxon>Vibrio</taxon>
    </lineage>
</organism>
<dbReference type="InterPro" id="IPR015947">
    <property type="entry name" value="PUA-like_sf"/>
</dbReference>
<evidence type="ECO:0000313" key="3">
    <source>
        <dbReference type="Proteomes" id="UP001155587"/>
    </source>
</evidence>
<evidence type="ECO:0000313" key="2">
    <source>
        <dbReference type="EMBL" id="MCW8344545.1"/>
    </source>
</evidence>
<gene>
    <name evidence="2" type="ORF">MD535_00695</name>
</gene>
<dbReference type="PIRSF" id="PIRSF021320">
    <property type="entry name" value="DUF984"/>
    <property type="match status" value="1"/>
</dbReference>
<name>A0A9X3CJU2_9VIBR</name>
<dbReference type="SMART" id="SM01022">
    <property type="entry name" value="ASCH"/>
    <property type="match status" value="1"/>
</dbReference>
<dbReference type="InterPro" id="IPR009326">
    <property type="entry name" value="DUF984"/>
</dbReference>
<reference evidence="2" key="1">
    <citation type="submission" date="2022-02" db="EMBL/GenBank/DDBJ databases">
        <title>Vibrio sp. nov, a new bacterium isolated from seawater.</title>
        <authorList>
            <person name="Yuan Y."/>
        </authorList>
    </citation>
    <scope>NUCLEOTIDE SEQUENCE</scope>
    <source>
        <strain evidence="2">ZSDZ65</strain>
    </source>
</reference>
<keyword evidence="3" id="KW-1185">Reference proteome</keyword>
<dbReference type="CDD" id="cd06553">
    <property type="entry name" value="ASCH_Ef3133_like"/>
    <property type="match status" value="1"/>
</dbReference>
<accession>A0A9X3CJU2</accession>
<feature type="domain" description="ASCH" evidence="1">
    <location>
        <begin position="30"/>
        <end position="153"/>
    </location>
</feature>
<dbReference type="PANTHER" id="PTHR39203:SF1">
    <property type="entry name" value="CYTOPLASMIC PROTEIN"/>
    <property type="match status" value="1"/>
</dbReference>
<dbReference type="SUPFAM" id="SSF88697">
    <property type="entry name" value="PUA domain-like"/>
    <property type="match status" value="1"/>
</dbReference>
<dbReference type="Proteomes" id="UP001155587">
    <property type="component" value="Unassembled WGS sequence"/>
</dbReference>